<dbReference type="EMBL" id="JAJEQE010000053">
    <property type="protein sequence ID" value="MCC2150025.1"/>
    <property type="molecule type" value="Genomic_DNA"/>
</dbReference>
<name>A0ABS8EXU4_9FIRM</name>
<evidence type="ECO:0000313" key="2">
    <source>
        <dbReference type="Proteomes" id="UP001299235"/>
    </source>
</evidence>
<protein>
    <submittedName>
        <fullName evidence="1">Uncharacterized protein</fullName>
    </submittedName>
</protein>
<keyword evidence="2" id="KW-1185">Reference proteome</keyword>
<comment type="caution">
    <text evidence="1">The sequence shown here is derived from an EMBL/GenBank/DDBJ whole genome shotgun (WGS) entry which is preliminary data.</text>
</comment>
<sequence>MIIKEIDHEKGKIYIHDDCMVKTPEERKEIMQRVSQIVVDALRKKQSDKTA</sequence>
<gene>
    <name evidence="1" type="ORF">LKD42_12375</name>
</gene>
<reference evidence="1 2" key="1">
    <citation type="submission" date="2021-10" db="EMBL/GenBank/DDBJ databases">
        <title>Anaerobic single-cell dispensing facilitates the cultivation of human gut bacteria.</title>
        <authorList>
            <person name="Afrizal A."/>
        </authorList>
    </citation>
    <scope>NUCLEOTIDE SEQUENCE [LARGE SCALE GENOMIC DNA]</scope>
    <source>
        <strain evidence="1 2">CLA-AA-H246</strain>
    </source>
</reference>
<dbReference type="Proteomes" id="UP001299235">
    <property type="component" value="Unassembled WGS sequence"/>
</dbReference>
<dbReference type="RefSeq" id="WP_248835885.1">
    <property type="nucleotide sequence ID" value="NZ_JAJEQE010000053.1"/>
</dbReference>
<evidence type="ECO:0000313" key="1">
    <source>
        <dbReference type="EMBL" id="MCC2150025.1"/>
    </source>
</evidence>
<proteinExistence type="predicted"/>
<organism evidence="1 2">
    <name type="scientific">Hominisplanchenecus faecis</name>
    <dbReference type="NCBI Taxonomy" id="2885351"/>
    <lineage>
        <taxon>Bacteria</taxon>
        <taxon>Bacillati</taxon>
        <taxon>Bacillota</taxon>
        <taxon>Clostridia</taxon>
        <taxon>Lachnospirales</taxon>
        <taxon>Lachnospiraceae</taxon>
        <taxon>Hominisplanchenecus</taxon>
    </lineage>
</organism>
<accession>A0ABS8EXU4</accession>